<evidence type="ECO:0000313" key="2">
    <source>
        <dbReference type="EMBL" id="SEL87782.1"/>
    </source>
</evidence>
<evidence type="ECO:0000313" key="3">
    <source>
        <dbReference type="Proteomes" id="UP000183015"/>
    </source>
</evidence>
<accession>A0A1H7TS73</accession>
<feature type="region of interest" description="Disordered" evidence="1">
    <location>
        <begin position="171"/>
        <end position="217"/>
    </location>
</feature>
<gene>
    <name evidence="2" type="ORF">SAMN05414137_114182</name>
</gene>
<dbReference type="Proteomes" id="UP000183015">
    <property type="component" value="Unassembled WGS sequence"/>
</dbReference>
<organism evidence="2 3">
    <name type="scientific">Streptacidiphilus jiangxiensis</name>
    <dbReference type="NCBI Taxonomy" id="235985"/>
    <lineage>
        <taxon>Bacteria</taxon>
        <taxon>Bacillati</taxon>
        <taxon>Actinomycetota</taxon>
        <taxon>Actinomycetes</taxon>
        <taxon>Kitasatosporales</taxon>
        <taxon>Streptomycetaceae</taxon>
        <taxon>Streptacidiphilus</taxon>
    </lineage>
</organism>
<reference evidence="3" key="1">
    <citation type="submission" date="2016-10" db="EMBL/GenBank/DDBJ databases">
        <authorList>
            <person name="Varghese N."/>
        </authorList>
    </citation>
    <scope>NUCLEOTIDE SEQUENCE [LARGE SCALE GENOMIC DNA]</scope>
    <source>
        <strain evidence="3">DSM 45096 / BCRC 16803 / CGMCC 4.1857 / CIP 109030 / JCM 12277 / KCTC 19219 / NBRC 100920 / 33214</strain>
    </source>
</reference>
<evidence type="ECO:0000256" key="1">
    <source>
        <dbReference type="SAM" id="MobiDB-lite"/>
    </source>
</evidence>
<evidence type="ECO:0008006" key="4">
    <source>
        <dbReference type="Google" id="ProtNLM"/>
    </source>
</evidence>
<protein>
    <recommendedName>
        <fullName evidence="4">SMI1/KNR4 family protein</fullName>
    </recommendedName>
</protein>
<dbReference type="AlphaFoldDB" id="A0A1H7TS73"/>
<proteinExistence type="predicted"/>
<sequence length="217" mass="22501">MTSTDGREFPAALAAALVVPFDYDDGDGVDFEPFRAFLAAEDTTDWFRAWTGNPQLTGDAFRVFGQNGAGGYAAFWLVRPGRPLADQPVVVLGSEGETGVVARSLGDLLWLLAGGFGPWEAATDSEPDWTPRPNEAFAAVARKFAPGQELSASEVIAQAAREFPDVDDTIMGTSSGNAEGPAPGTKHGAGPSLLGGCQGRRTTAGECSRPAGPSGPA</sequence>
<keyword evidence="3" id="KW-1185">Reference proteome</keyword>
<dbReference type="EMBL" id="FOAZ01000014">
    <property type="protein sequence ID" value="SEL87782.1"/>
    <property type="molecule type" value="Genomic_DNA"/>
</dbReference>
<name>A0A1H7TS73_STRJI</name>
<dbReference type="STRING" id="235985.SAMN05414137_114182"/>